<protein>
    <submittedName>
        <fullName evidence="2">Uncharacterized protein</fullName>
    </submittedName>
</protein>
<gene>
    <name evidence="2" type="ORF">MCNF_33680</name>
</gene>
<feature type="signal peptide" evidence="1">
    <location>
        <begin position="1"/>
        <end position="29"/>
    </location>
</feature>
<sequence length="95" mass="9606">MRTGIRYITTALAACAAACAIAAAPVAVADPGTGQPAVVTTATGGDVVPAGHGYGGFHGGGFHGYGGGFHGYGGFHDYPRGFYGVPLWQPWLPWV</sequence>
<dbReference type="AlphaFoldDB" id="A0A7I7Y0S4"/>
<accession>A0A7I7Y0S4</accession>
<dbReference type="Proteomes" id="UP000466931">
    <property type="component" value="Chromosome"/>
</dbReference>
<dbReference type="EMBL" id="AP022612">
    <property type="protein sequence ID" value="BBZ34763.1"/>
    <property type="molecule type" value="Genomic_DNA"/>
</dbReference>
<evidence type="ECO:0000313" key="3">
    <source>
        <dbReference type="Proteomes" id="UP000466931"/>
    </source>
</evidence>
<evidence type="ECO:0000256" key="1">
    <source>
        <dbReference type="SAM" id="SignalP"/>
    </source>
</evidence>
<organism evidence="2 3">
    <name type="scientific">Mycolicibacterium confluentis</name>
    <dbReference type="NCBI Taxonomy" id="28047"/>
    <lineage>
        <taxon>Bacteria</taxon>
        <taxon>Bacillati</taxon>
        <taxon>Actinomycetota</taxon>
        <taxon>Actinomycetes</taxon>
        <taxon>Mycobacteriales</taxon>
        <taxon>Mycobacteriaceae</taxon>
        <taxon>Mycolicibacterium</taxon>
    </lineage>
</organism>
<evidence type="ECO:0000313" key="2">
    <source>
        <dbReference type="EMBL" id="BBZ34763.1"/>
    </source>
</evidence>
<reference evidence="2" key="2">
    <citation type="submission" date="2020-02" db="EMBL/GenBank/DDBJ databases">
        <authorList>
            <person name="Matsumoto Y."/>
            <person name="Motooka D."/>
            <person name="Nakamura S."/>
        </authorList>
    </citation>
    <scope>NUCLEOTIDE SEQUENCE</scope>
    <source>
        <strain evidence="2">JCM 13671</strain>
    </source>
</reference>
<keyword evidence="3" id="KW-1185">Reference proteome</keyword>
<keyword evidence="1" id="KW-0732">Signal</keyword>
<feature type="chain" id="PRO_5029538703" evidence="1">
    <location>
        <begin position="30"/>
        <end position="95"/>
    </location>
</feature>
<dbReference type="RefSeq" id="WP_197746687.1">
    <property type="nucleotide sequence ID" value="NZ_AP022612.1"/>
</dbReference>
<proteinExistence type="predicted"/>
<reference evidence="2" key="1">
    <citation type="journal article" date="2019" name="Emerg. Microbes Infect.">
        <title>Comprehensive subspecies identification of 175 nontuberculous mycobacteria species based on 7547 genomic profiles.</title>
        <authorList>
            <person name="Matsumoto Y."/>
            <person name="Kinjo T."/>
            <person name="Motooka D."/>
            <person name="Nabeya D."/>
            <person name="Jung N."/>
            <person name="Uechi K."/>
            <person name="Horii T."/>
            <person name="Iida T."/>
            <person name="Fujita J."/>
            <person name="Nakamura S."/>
        </authorList>
    </citation>
    <scope>NUCLEOTIDE SEQUENCE [LARGE SCALE GENOMIC DNA]</scope>
    <source>
        <strain evidence="2">JCM 13671</strain>
    </source>
</reference>
<name>A0A7I7Y0S4_9MYCO</name>